<feature type="transmembrane region" description="Helical" evidence="7">
    <location>
        <begin position="134"/>
        <end position="152"/>
    </location>
</feature>
<accession>A0ABR3S6H6</accession>
<evidence type="ECO:0000256" key="4">
    <source>
        <dbReference type="ARBA" id="ARBA00022989"/>
    </source>
</evidence>
<evidence type="ECO:0000313" key="9">
    <source>
        <dbReference type="Proteomes" id="UP001521785"/>
    </source>
</evidence>
<feature type="transmembrane region" description="Helical" evidence="7">
    <location>
        <begin position="85"/>
        <end position="104"/>
    </location>
</feature>
<keyword evidence="3 6" id="KW-0812">Transmembrane</keyword>
<name>A0ABR3S6H6_9PLEO</name>
<keyword evidence="5 7" id="KW-0472">Membrane</keyword>
<comment type="similarity">
    <text evidence="2 6">Belongs to the MIP/aquaporin (TC 1.A.8) family.</text>
</comment>
<keyword evidence="4 7" id="KW-1133">Transmembrane helix</keyword>
<proteinExistence type="inferred from homology"/>
<dbReference type="InterPro" id="IPR023271">
    <property type="entry name" value="Aquaporin-like"/>
</dbReference>
<dbReference type="Proteomes" id="UP001521785">
    <property type="component" value="Unassembled WGS sequence"/>
</dbReference>
<dbReference type="PANTHER" id="PTHR19139">
    <property type="entry name" value="AQUAPORIN TRANSPORTER"/>
    <property type="match status" value="1"/>
</dbReference>
<reference evidence="8 9" key="1">
    <citation type="submission" date="2024-02" db="EMBL/GenBank/DDBJ databases">
        <title>De novo assembly and annotation of 12 fungi associated with fruit tree decline syndrome in Ontario, Canada.</title>
        <authorList>
            <person name="Sulman M."/>
            <person name="Ellouze W."/>
            <person name="Ilyukhin E."/>
        </authorList>
    </citation>
    <scope>NUCLEOTIDE SEQUENCE [LARGE SCALE GENOMIC DNA]</scope>
    <source>
        <strain evidence="8 9">M42-189</strain>
    </source>
</reference>
<dbReference type="EMBL" id="JAKJXO020000001">
    <property type="protein sequence ID" value="KAL1612293.1"/>
    <property type="molecule type" value="Genomic_DNA"/>
</dbReference>
<feature type="transmembrane region" description="Helical" evidence="7">
    <location>
        <begin position="172"/>
        <end position="190"/>
    </location>
</feature>
<dbReference type="SUPFAM" id="SSF81338">
    <property type="entry name" value="Aquaporin-like"/>
    <property type="match status" value="1"/>
</dbReference>
<sequence length="264" mass="27973">MEKDLEKNQDVLLAMSESSSTAPSITAKAKANVLRKEVTVALGEFVGTFLFLFFAFAGTQIALEAATINPFTPADATKPPEVQKLLYIAFAFGCALAVNVAIFADVSGGMFNPAVTTAVWIVGIIRWNRALYSITAQLFASVCSSLVISALLPGPVPFNTVLDPTASIPRGLFLEMFLTAQLVLTILMLPPGGAKPLYIGMALFSAEMAGVFFTGGSLNPARSFGPAVVVGFHSYDWIYWLGPIMGAGLGGGTFSLIKFLQDEA</sequence>
<evidence type="ECO:0000256" key="7">
    <source>
        <dbReference type="SAM" id="Phobius"/>
    </source>
</evidence>
<evidence type="ECO:0000256" key="6">
    <source>
        <dbReference type="RuleBase" id="RU000477"/>
    </source>
</evidence>
<keyword evidence="6" id="KW-0813">Transport</keyword>
<dbReference type="InterPro" id="IPR000425">
    <property type="entry name" value="MIP"/>
</dbReference>
<protein>
    <submittedName>
        <fullName evidence="8">Aquaporin-1</fullName>
    </submittedName>
</protein>
<feature type="transmembrane region" description="Helical" evidence="7">
    <location>
        <begin position="45"/>
        <end position="65"/>
    </location>
</feature>
<dbReference type="Pfam" id="PF00230">
    <property type="entry name" value="MIP"/>
    <property type="match status" value="1"/>
</dbReference>
<evidence type="ECO:0000313" key="8">
    <source>
        <dbReference type="EMBL" id="KAL1612293.1"/>
    </source>
</evidence>
<evidence type="ECO:0000256" key="3">
    <source>
        <dbReference type="ARBA" id="ARBA00022692"/>
    </source>
</evidence>
<feature type="transmembrane region" description="Helical" evidence="7">
    <location>
        <begin position="237"/>
        <end position="260"/>
    </location>
</feature>
<dbReference type="Gene3D" id="1.20.1080.10">
    <property type="entry name" value="Glycerol uptake facilitator protein"/>
    <property type="match status" value="1"/>
</dbReference>
<dbReference type="PANTHER" id="PTHR19139:SF199">
    <property type="entry name" value="MIP17260P"/>
    <property type="match status" value="1"/>
</dbReference>
<gene>
    <name evidence="8" type="primary">AQY1_1</name>
    <name evidence="8" type="ORF">SLS60_000517</name>
</gene>
<organism evidence="8 9">
    <name type="scientific">Paraconiothyrium brasiliense</name>
    <dbReference type="NCBI Taxonomy" id="300254"/>
    <lineage>
        <taxon>Eukaryota</taxon>
        <taxon>Fungi</taxon>
        <taxon>Dikarya</taxon>
        <taxon>Ascomycota</taxon>
        <taxon>Pezizomycotina</taxon>
        <taxon>Dothideomycetes</taxon>
        <taxon>Pleosporomycetidae</taxon>
        <taxon>Pleosporales</taxon>
        <taxon>Massarineae</taxon>
        <taxon>Didymosphaeriaceae</taxon>
        <taxon>Paraconiothyrium</taxon>
    </lineage>
</organism>
<dbReference type="InterPro" id="IPR034294">
    <property type="entry name" value="Aquaporin_transptr"/>
</dbReference>
<keyword evidence="9" id="KW-1185">Reference proteome</keyword>
<evidence type="ECO:0000256" key="1">
    <source>
        <dbReference type="ARBA" id="ARBA00004141"/>
    </source>
</evidence>
<dbReference type="PRINTS" id="PR00783">
    <property type="entry name" value="MINTRINSICP"/>
</dbReference>
<evidence type="ECO:0000256" key="2">
    <source>
        <dbReference type="ARBA" id="ARBA00006175"/>
    </source>
</evidence>
<evidence type="ECO:0000256" key="5">
    <source>
        <dbReference type="ARBA" id="ARBA00023136"/>
    </source>
</evidence>
<comment type="subcellular location">
    <subcellularLocation>
        <location evidence="1">Membrane</location>
        <topology evidence="1">Multi-pass membrane protein</topology>
    </subcellularLocation>
</comment>
<comment type="caution">
    <text evidence="8">The sequence shown here is derived from an EMBL/GenBank/DDBJ whole genome shotgun (WGS) entry which is preliminary data.</text>
</comment>
<feature type="transmembrane region" description="Helical" evidence="7">
    <location>
        <begin position="197"/>
        <end position="217"/>
    </location>
</feature>